<proteinExistence type="predicted"/>
<dbReference type="OrthoDB" id="2973152at2"/>
<organism evidence="2 3">
    <name type="scientific">Bacillus thermotolerans</name>
    <name type="common">Quasibacillus thermotolerans</name>
    <dbReference type="NCBI Taxonomy" id="1221996"/>
    <lineage>
        <taxon>Bacteria</taxon>
        <taxon>Bacillati</taxon>
        <taxon>Bacillota</taxon>
        <taxon>Bacilli</taxon>
        <taxon>Bacillales</taxon>
        <taxon>Bacillaceae</taxon>
        <taxon>Bacillus</taxon>
    </lineage>
</organism>
<reference evidence="2" key="1">
    <citation type="submission" date="2015-02" db="EMBL/GenBank/DDBJ databases">
        <title>Genome Assembly of Bacillaceae bacterium MTCC 8252.</title>
        <authorList>
            <person name="Verma A."/>
            <person name="Khatri I."/>
            <person name="Mual P."/>
            <person name="Subramanian S."/>
            <person name="Krishnamurthi S."/>
        </authorList>
    </citation>
    <scope>NUCLEOTIDE SEQUENCE [LARGE SCALE GENOMIC DNA]</scope>
    <source>
        <strain evidence="2">MTCC 8252</strain>
    </source>
</reference>
<dbReference type="GO" id="GO:0046983">
    <property type="term" value="F:protein dimerization activity"/>
    <property type="evidence" value="ECO:0007669"/>
    <property type="project" value="InterPro"/>
</dbReference>
<accession>A0A0F5I385</accession>
<evidence type="ECO:0000313" key="2">
    <source>
        <dbReference type="EMBL" id="KKB40119.1"/>
    </source>
</evidence>
<keyword evidence="3" id="KW-1185">Reference proteome</keyword>
<dbReference type="SUPFAM" id="SSF47406">
    <property type="entry name" value="SinR repressor dimerisation domain-like"/>
    <property type="match status" value="1"/>
</dbReference>
<protein>
    <recommendedName>
        <fullName evidence="1">Sin domain-containing protein</fullName>
    </recommendedName>
</protein>
<feature type="domain" description="Sin" evidence="1">
    <location>
        <begin position="1"/>
        <end position="38"/>
    </location>
</feature>
<dbReference type="PROSITE" id="PS51500">
    <property type="entry name" value="SIN"/>
    <property type="match status" value="1"/>
</dbReference>
<evidence type="ECO:0000313" key="3">
    <source>
        <dbReference type="Proteomes" id="UP000031563"/>
    </source>
</evidence>
<sequence>MESQLQEVTDQEWMELMTEALKIGLSKEEVKAFLLEKGKSAT</sequence>
<comment type="caution">
    <text evidence="2">The sequence shown here is derived from an EMBL/GenBank/DDBJ whole genome shotgun (WGS) entry which is preliminary data.</text>
</comment>
<gene>
    <name evidence="2" type="ORF">QY95_01858</name>
</gene>
<dbReference type="GO" id="GO:0006355">
    <property type="term" value="P:regulation of DNA-templated transcription"/>
    <property type="evidence" value="ECO:0007669"/>
    <property type="project" value="InterPro"/>
</dbReference>
<name>A0A0F5I385_BACTR</name>
<dbReference type="InterPro" id="IPR010981">
    <property type="entry name" value="SinR/SinI_dimer_dom"/>
</dbReference>
<dbReference type="EMBL" id="JWIR02000033">
    <property type="protein sequence ID" value="KKB40119.1"/>
    <property type="molecule type" value="Genomic_DNA"/>
</dbReference>
<dbReference type="Pfam" id="PF08671">
    <property type="entry name" value="SinI"/>
    <property type="match status" value="1"/>
</dbReference>
<dbReference type="AlphaFoldDB" id="A0A0F5I385"/>
<dbReference type="RefSeq" id="WP_082090146.1">
    <property type="nucleotide sequence ID" value="NZ_JWIR02000033.1"/>
</dbReference>
<dbReference type="InterPro" id="IPR036281">
    <property type="entry name" value="SinR/SinI_dimer_dom_sf"/>
</dbReference>
<evidence type="ECO:0000259" key="1">
    <source>
        <dbReference type="PROSITE" id="PS51500"/>
    </source>
</evidence>
<dbReference type="Proteomes" id="UP000031563">
    <property type="component" value="Unassembled WGS sequence"/>
</dbReference>